<evidence type="ECO:0000256" key="5">
    <source>
        <dbReference type="SAM" id="Phobius"/>
    </source>
</evidence>
<dbReference type="PANTHER" id="PTHR32347">
    <property type="entry name" value="EFFLUX SYSTEM COMPONENT YKNX-RELATED"/>
    <property type="match status" value="1"/>
</dbReference>
<evidence type="ECO:0000256" key="4">
    <source>
        <dbReference type="SAM" id="Coils"/>
    </source>
</evidence>
<dbReference type="PANTHER" id="PTHR32347:SF27">
    <property type="entry name" value="RND EFFLUX PUMP MEMBRANE FUSION PROTEIN BARREL-SANDWICH DOMAIN-CONTAINING PROTEIN"/>
    <property type="match status" value="1"/>
</dbReference>
<dbReference type="Gene3D" id="2.40.420.20">
    <property type="match status" value="1"/>
</dbReference>
<keyword evidence="5" id="KW-1133">Transmembrane helix</keyword>
<dbReference type="InterPro" id="IPR050465">
    <property type="entry name" value="UPF0194_transport"/>
</dbReference>
<feature type="domain" description="YknX-like beta-barrel" evidence="8">
    <location>
        <begin position="258"/>
        <end position="337"/>
    </location>
</feature>
<protein>
    <submittedName>
        <fullName evidence="9">RND family efflux transporter MFP subunit</fullName>
    </submittedName>
</protein>
<sequence>MERKKKIIIGAAMAALVLLIIGVNIYKNSGEKGIPVEAFQVKKKNLEQVVLASGKVEVQDKQEYTAQVAATVTKIYVSTGDRVKAGQLLMQLDTAQLERQLKQDQANLRVQEANLAKARSGARSQVIEQDRANLKKAETAFQNARAAFERTNQLFQAGAVSQESLENAKLNYVTAEAEYRSAQKRLEMDLAGESGPELAALEAQVQQAKVAVELTEDLIAKASVRAGMDGIVLSVDVEEGSYAAIGAPLISIGNPQRLIVKSEVSESDSGNLRVGQPVTITAAAAEGAVYKGKVAMVSPVAVTKLKDQAEQTNVEITVEITEFDSKLKPGYSVDLNITTASLKGVTVIPYEAIIEKGHNRFVFVINDNHRVSLRKVETGVGNELYLHVKKGLRPGDSIVVNPPENLKDKDVVDVRENTASAAKEKTND</sequence>
<dbReference type="Pfam" id="PF25881">
    <property type="entry name" value="HH_YBHG"/>
    <property type="match status" value="1"/>
</dbReference>
<keyword evidence="10" id="KW-1185">Reference proteome</keyword>
<reference evidence="10" key="1">
    <citation type="submission" date="2015-07" db="EMBL/GenBank/DDBJ databases">
        <title>Complete Genome of Thermincola ferriacetica strain Z-0001T.</title>
        <authorList>
            <person name="Lusk B."/>
            <person name="Badalamenti J.P."/>
            <person name="Parameswaran P."/>
            <person name="Bond D.R."/>
            <person name="Torres C.I."/>
        </authorList>
    </citation>
    <scope>NUCLEOTIDE SEQUENCE [LARGE SCALE GENOMIC DNA]</scope>
    <source>
        <strain evidence="10">Z-0001</strain>
    </source>
</reference>
<dbReference type="InterPro" id="IPR006143">
    <property type="entry name" value="RND_pump_MFP"/>
</dbReference>
<dbReference type="Pfam" id="PF25990">
    <property type="entry name" value="Beta-barrel_YknX"/>
    <property type="match status" value="1"/>
</dbReference>
<keyword evidence="3 4" id="KW-0175">Coiled coil</keyword>
<dbReference type="InterPro" id="IPR058637">
    <property type="entry name" value="YknX-like_C"/>
</dbReference>
<feature type="coiled-coil region" evidence="4">
    <location>
        <begin position="94"/>
        <end position="218"/>
    </location>
</feature>
<dbReference type="RefSeq" id="WP_052217457.1">
    <property type="nucleotide sequence ID" value="NZ_LGTE01000007.1"/>
</dbReference>
<accession>A0A0L6W4H8</accession>
<evidence type="ECO:0000313" key="9">
    <source>
        <dbReference type="EMBL" id="KNZ69999.1"/>
    </source>
</evidence>
<gene>
    <name evidence="9" type="ORF">Tfer_1382</name>
</gene>
<evidence type="ECO:0000259" key="8">
    <source>
        <dbReference type="Pfam" id="PF25990"/>
    </source>
</evidence>
<keyword evidence="5" id="KW-0472">Membrane</keyword>
<dbReference type="Gene3D" id="2.40.30.170">
    <property type="match status" value="1"/>
</dbReference>
<comment type="caution">
    <text evidence="9">The sequence shown here is derived from an EMBL/GenBank/DDBJ whole genome shotgun (WGS) entry which is preliminary data.</text>
</comment>
<name>A0A0L6W4H8_9FIRM</name>
<dbReference type="GO" id="GO:0030313">
    <property type="term" value="C:cell envelope"/>
    <property type="evidence" value="ECO:0007669"/>
    <property type="project" value="UniProtKB-SubCell"/>
</dbReference>
<proteinExistence type="inferred from homology"/>
<dbReference type="EMBL" id="LGTE01000007">
    <property type="protein sequence ID" value="KNZ69999.1"/>
    <property type="molecule type" value="Genomic_DNA"/>
</dbReference>
<dbReference type="Gene3D" id="1.10.287.470">
    <property type="entry name" value="Helix hairpin bin"/>
    <property type="match status" value="2"/>
</dbReference>
<dbReference type="InterPro" id="IPR058636">
    <property type="entry name" value="Beta-barrel_YknX"/>
</dbReference>
<dbReference type="AlphaFoldDB" id="A0A0L6W4H8"/>
<feature type="domain" description="YbhG-like alpha-helical hairpin" evidence="6">
    <location>
        <begin position="92"/>
        <end position="216"/>
    </location>
</feature>
<dbReference type="NCBIfam" id="TIGR01730">
    <property type="entry name" value="RND_mfp"/>
    <property type="match status" value="1"/>
</dbReference>
<evidence type="ECO:0000256" key="1">
    <source>
        <dbReference type="ARBA" id="ARBA00004196"/>
    </source>
</evidence>
<comment type="similarity">
    <text evidence="2">Belongs to the membrane fusion protein (MFP) (TC 8.A.1) family.</text>
</comment>
<feature type="transmembrane region" description="Helical" evidence="5">
    <location>
        <begin position="7"/>
        <end position="26"/>
    </location>
</feature>
<dbReference type="GO" id="GO:0016020">
    <property type="term" value="C:membrane"/>
    <property type="evidence" value="ECO:0007669"/>
    <property type="project" value="InterPro"/>
</dbReference>
<comment type="subcellular location">
    <subcellularLocation>
        <location evidence="1">Cell envelope</location>
    </subcellularLocation>
</comment>
<dbReference type="Proteomes" id="UP000037175">
    <property type="component" value="Unassembled WGS sequence"/>
</dbReference>
<evidence type="ECO:0000259" key="7">
    <source>
        <dbReference type="Pfam" id="PF25989"/>
    </source>
</evidence>
<evidence type="ECO:0000256" key="3">
    <source>
        <dbReference type="ARBA" id="ARBA00023054"/>
    </source>
</evidence>
<evidence type="ECO:0000256" key="2">
    <source>
        <dbReference type="ARBA" id="ARBA00009477"/>
    </source>
</evidence>
<dbReference type="SUPFAM" id="SSF111369">
    <property type="entry name" value="HlyD-like secretion proteins"/>
    <property type="match status" value="2"/>
</dbReference>
<dbReference type="Pfam" id="PF25989">
    <property type="entry name" value="YknX_C"/>
    <property type="match status" value="1"/>
</dbReference>
<feature type="domain" description="YknX-like C-terminal permuted SH3-like" evidence="7">
    <location>
        <begin position="346"/>
        <end position="410"/>
    </location>
</feature>
<evidence type="ECO:0000259" key="6">
    <source>
        <dbReference type="Pfam" id="PF25881"/>
    </source>
</evidence>
<dbReference type="InterPro" id="IPR059052">
    <property type="entry name" value="HH_YbhG-like"/>
</dbReference>
<keyword evidence="5" id="KW-0812">Transmembrane</keyword>
<dbReference type="Gene3D" id="2.40.50.100">
    <property type="match status" value="2"/>
</dbReference>
<evidence type="ECO:0000313" key="10">
    <source>
        <dbReference type="Proteomes" id="UP000037175"/>
    </source>
</evidence>
<organism evidence="9 10">
    <name type="scientific">Thermincola ferriacetica</name>
    <dbReference type="NCBI Taxonomy" id="281456"/>
    <lineage>
        <taxon>Bacteria</taxon>
        <taxon>Bacillati</taxon>
        <taxon>Bacillota</taxon>
        <taxon>Clostridia</taxon>
        <taxon>Eubacteriales</taxon>
        <taxon>Thermincolaceae</taxon>
        <taxon>Thermincola</taxon>
    </lineage>
</organism>
<dbReference type="GO" id="GO:0022857">
    <property type="term" value="F:transmembrane transporter activity"/>
    <property type="evidence" value="ECO:0007669"/>
    <property type="project" value="InterPro"/>
</dbReference>